<dbReference type="InterPro" id="IPR004435">
    <property type="entry name" value="MobB_dom"/>
</dbReference>
<evidence type="ECO:0000313" key="3">
    <source>
        <dbReference type="Proteomes" id="UP000824229"/>
    </source>
</evidence>
<evidence type="ECO:0000313" key="2">
    <source>
        <dbReference type="EMBL" id="MBU3803665.1"/>
    </source>
</evidence>
<accession>A0A9E2KAU4</accession>
<dbReference type="Gene3D" id="3.40.50.300">
    <property type="entry name" value="P-loop containing nucleotide triphosphate hydrolases"/>
    <property type="match status" value="1"/>
</dbReference>
<dbReference type="SUPFAM" id="SSF52540">
    <property type="entry name" value="P-loop containing nucleoside triphosphate hydrolases"/>
    <property type="match status" value="1"/>
</dbReference>
<dbReference type="EMBL" id="JAHLFQ010000053">
    <property type="protein sequence ID" value="MBU3803665.1"/>
    <property type="molecule type" value="Genomic_DNA"/>
</dbReference>
<feature type="domain" description="Molybdopterin-guanine dinucleotide biosynthesis protein B (MobB)" evidence="1">
    <location>
        <begin position="11"/>
        <end position="139"/>
    </location>
</feature>
<dbReference type="CDD" id="cd03116">
    <property type="entry name" value="MobB"/>
    <property type="match status" value="1"/>
</dbReference>
<dbReference type="Proteomes" id="UP000824229">
    <property type="component" value="Unassembled WGS sequence"/>
</dbReference>
<name>A0A9E2KAU4_9FIRM</name>
<dbReference type="PANTHER" id="PTHR40072:SF1">
    <property type="entry name" value="MOLYBDOPTERIN-GUANINE DINUCLEOTIDE BIOSYNTHESIS ADAPTER PROTEIN"/>
    <property type="match status" value="1"/>
</dbReference>
<dbReference type="GO" id="GO:0006777">
    <property type="term" value="P:Mo-molybdopterin cofactor biosynthetic process"/>
    <property type="evidence" value="ECO:0007669"/>
    <property type="project" value="InterPro"/>
</dbReference>
<sequence>MAEQVAHKPIVFAVSGIKNSGKTTLIEKLVKSLTSYGYQVGVIKHDGHEFIADHEGTDSFRHKKAGAKNVIVYSKTKFMMIEEKENPTLEELLALQKHMDIIILEGMKYSVFPKIEIVRAAVSSKSVCNPETLLALVTDTPLSLPNIKRIELDDFNGILECVMAYIDAETNKV</sequence>
<dbReference type="PANTHER" id="PTHR40072">
    <property type="entry name" value="MOLYBDOPTERIN-GUANINE DINUCLEOTIDE BIOSYNTHESIS ADAPTER PROTEIN-RELATED"/>
    <property type="match status" value="1"/>
</dbReference>
<proteinExistence type="predicted"/>
<dbReference type="InterPro" id="IPR027417">
    <property type="entry name" value="P-loop_NTPase"/>
</dbReference>
<dbReference type="InterPro" id="IPR052539">
    <property type="entry name" value="MGD_biosynthesis_adapter"/>
</dbReference>
<protein>
    <submittedName>
        <fullName evidence="2">Molybdopterin-guanine dinucleotide biosynthesis protein B</fullName>
    </submittedName>
</protein>
<dbReference type="GO" id="GO:0005525">
    <property type="term" value="F:GTP binding"/>
    <property type="evidence" value="ECO:0007669"/>
    <property type="project" value="InterPro"/>
</dbReference>
<dbReference type="Pfam" id="PF03205">
    <property type="entry name" value="MobB"/>
    <property type="match status" value="1"/>
</dbReference>
<gene>
    <name evidence="2" type="primary">mobB</name>
    <name evidence="2" type="ORF">H9872_02745</name>
</gene>
<dbReference type="NCBIfam" id="TIGR00176">
    <property type="entry name" value="mobB"/>
    <property type="match status" value="1"/>
</dbReference>
<reference evidence="2" key="1">
    <citation type="journal article" date="2021" name="PeerJ">
        <title>Extensive microbial diversity within the chicken gut microbiome revealed by metagenomics and culture.</title>
        <authorList>
            <person name="Gilroy R."/>
            <person name="Ravi A."/>
            <person name="Getino M."/>
            <person name="Pursley I."/>
            <person name="Horton D.L."/>
            <person name="Alikhan N.F."/>
            <person name="Baker D."/>
            <person name="Gharbi K."/>
            <person name="Hall N."/>
            <person name="Watson M."/>
            <person name="Adriaenssens E.M."/>
            <person name="Foster-Nyarko E."/>
            <person name="Jarju S."/>
            <person name="Secka A."/>
            <person name="Antonio M."/>
            <person name="Oren A."/>
            <person name="Chaudhuri R.R."/>
            <person name="La Ragione R."/>
            <person name="Hildebrand F."/>
            <person name="Pallen M.J."/>
        </authorList>
    </citation>
    <scope>NUCLEOTIDE SEQUENCE</scope>
    <source>
        <strain evidence="2">B5-657</strain>
    </source>
</reference>
<dbReference type="AlphaFoldDB" id="A0A9E2KAU4"/>
<organism evidence="2 3">
    <name type="scientific">Candidatus Cellulosilyticum pullistercoris</name>
    <dbReference type="NCBI Taxonomy" id="2838521"/>
    <lineage>
        <taxon>Bacteria</taxon>
        <taxon>Bacillati</taxon>
        <taxon>Bacillota</taxon>
        <taxon>Clostridia</taxon>
        <taxon>Lachnospirales</taxon>
        <taxon>Cellulosilyticaceae</taxon>
        <taxon>Cellulosilyticum</taxon>
    </lineage>
</organism>
<comment type="caution">
    <text evidence="2">The sequence shown here is derived from an EMBL/GenBank/DDBJ whole genome shotgun (WGS) entry which is preliminary data.</text>
</comment>
<reference evidence="2" key="2">
    <citation type="submission" date="2021-04" db="EMBL/GenBank/DDBJ databases">
        <authorList>
            <person name="Gilroy R."/>
        </authorList>
    </citation>
    <scope>NUCLEOTIDE SEQUENCE</scope>
    <source>
        <strain evidence="2">B5-657</strain>
    </source>
</reference>
<evidence type="ECO:0000259" key="1">
    <source>
        <dbReference type="Pfam" id="PF03205"/>
    </source>
</evidence>